<proteinExistence type="predicted"/>
<dbReference type="SUPFAM" id="SSF51126">
    <property type="entry name" value="Pectin lyase-like"/>
    <property type="match status" value="1"/>
</dbReference>
<keyword evidence="1" id="KW-0732">Signal</keyword>
<organism evidence="2 3">
    <name type="scientific">Phyllotreta striolata</name>
    <name type="common">Striped flea beetle</name>
    <name type="synonym">Crioceris striolata</name>
    <dbReference type="NCBI Taxonomy" id="444603"/>
    <lineage>
        <taxon>Eukaryota</taxon>
        <taxon>Metazoa</taxon>
        <taxon>Ecdysozoa</taxon>
        <taxon>Arthropoda</taxon>
        <taxon>Hexapoda</taxon>
        <taxon>Insecta</taxon>
        <taxon>Pterygota</taxon>
        <taxon>Neoptera</taxon>
        <taxon>Endopterygota</taxon>
        <taxon>Coleoptera</taxon>
        <taxon>Polyphaga</taxon>
        <taxon>Cucujiformia</taxon>
        <taxon>Chrysomeloidea</taxon>
        <taxon>Chrysomelidae</taxon>
        <taxon>Galerucinae</taxon>
        <taxon>Alticini</taxon>
        <taxon>Phyllotreta</taxon>
    </lineage>
</organism>
<evidence type="ECO:0000256" key="1">
    <source>
        <dbReference type="SAM" id="SignalP"/>
    </source>
</evidence>
<dbReference type="InterPro" id="IPR012334">
    <property type="entry name" value="Pectin_lyas_fold"/>
</dbReference>
<dbReference type="AlphaFoldDB" id="A0A9N9TNW8"/>
<gene>
    <name evidence="2" type="ORF">PHYEVI_LOCUS3920</name>
</gene>
<reference evidence="2" key="1">
    <citation type="submission" date="2022-01" db="EMBL/GenBank/DDBJ databases">
        <authorList>
            <person name="King R."/>
        </authorList>
    </citation>
    <scope>NUCLEOTIDE SEQUENCE</scope>
</reference>
<name>A0A9N9TNW8_PHYSR</name>
<evidence type="ECO:0000313" key="3">
    <source>
        <dbReference type="Proteomes" id="UP001153712"/>
    </source>
</evidence>
<feature type="chain" id="PRO_5040476290" description="Right handed beta helix domain-containing protein" evidence="1">
    <location>
        <begin position="24"/>
        <end position="485"/>
    </location>
</feature>
<evidence type="ECO:0008006" key="4">
    <source>
        <dbReference type="Google" id="ProtNLM"/>
    </source>
</evidence>
<dbReference type="InterPro" id="IPR011050">
    <property type="entry name" value="Pectin_lyase_fold/virulence"/>
</dbReference>
<dbReference type="Proteomes" id="UP001153712">
    <property type="component" value="Chromosome 14"/>
</dbReference>
<feature type="signal peptide" evidence="1">
    <location>
        <begin position="1"/>
        <end position="23"/>
    </location>
</feature>
<accession>A0A9N9TNW8</accession>
<evidence type="ECO:0000313" key="2">
    <source>
        <dbReference type="EMBL" id="CAG9857515.1"/>
    </source>
</evidence>
<dbReference type="OrthoDB" id="5970161at2759"/>
<dbReference type="Gene3D" id="2.160.20.10">
    <property type="entry name" value="Single-stranded right-handed beta-helix, Pectin lyase-like"/>
    <property type="match status" value="1"/>
</dbReference>
<dbReference type="EMBL" id="OU900107">
    <property type="protein sequence ID" value="CAG9857515.1"/>
    <property type="molecule type" value="Genomic_DNA"/>
</dbReference>
<sequence>MSLIDIIVFSLVLAAFSRKIANATQNRINFSKCDVGGFTCSTNILNNTTTLLLSFSCPAKDVTIYVNQFKSPYNMESLEIEDCENVTVSLKSADRRYYFEKLTVKNVGVLTVLAHRLWQTNAPKLVRMENVGYIRTIPSFAFGQSATDDGTATGTTAAAIAGSTSGLRRVFLRNVTVDTVESNAFRLHDACANFTVQNSRINRIQTSGIDVVLDKGGEFLVENTRIDVFEHLALRITGANAEFRNNKLGEMWSSAVNGTIENFKFSHNAVATLEAGAVAILCTRARLSHNRFEYVRSGGFGKISPGLLVESNRNFGQLRFVYEFRGNAIAAMDAGGLNPDFEAYGNVATDVLVKKNALLCSCFNIGWMFAETGHGFDSQRLRPFYDLLTDAGNENVCLSACNFPLSKAAEIFKAGNCPASDAPDAICSKTTNPIPIATTPKTIYMSNFSHKTRKNAAIERHPPTSIPLLLPFIISLTAYYNVHRV</sequence>
<keyword evidence="3" id="KW-1185">Reference proteome</keyword>
<protein>
    <recommendedName>
        <fullName evidence="4">Right handed beta helix domain-containing protein</fullName>
    </recommendedName>
</protein>